<dbReference type="InterPro" id="IPR033116">
    <property type="entry name" value="TRYPSIN_SER"/>
</dbReference>
<dbReference type="SUPFAM" id="SSF50494">
    <property type="entry name" value="Trypsin-like serine proteases"/>
    <property type="match status" value="1"/>
</dbReference>
<dbReference type="SMART" id="SM00020">
    <property type="entry name" value="Tryp_SPc"/>
    <property type="match status" value="1"/>
</dbReference>
<accession>A0A0M3T9F2</accession>
<proteinExistence type="evidence at transcript level"/>
<evidence type="ECO:0000256" key="2">
    <source>
        <dbReference type="ARBA" id="ARBA00022670"/>
    </source>
</evidence>
<dbReference type="SMR" id="A0A0M3T9F2"/>
<dbReference type="InterPro" id="IPR001254">
    <property type="entry name" value="Trypsin_dom"/>
</dbReference>
<dbReference type="Gene3D" id="2.40.10.10">
    <property type="entry name" value="Trypsin-like serine proteases"/>
    <property type="match status" value="1"/>
</dbReference>
<feature type="signal peptide" evidence="6">
    <location>
        <begin position="1"/>
        <end position="19"/>
    </location>
</feature>
<keyword evidence="4" id="KW-0720">Serine protease</keyword>
<keyword evidence="5" id="KW-1015">Disulfide bond</keyword>
<dbReference type="InterPro" id="IPR001314">
    <property type="entry name" value="Peptidase_S1A"/>
</dbReference>
<protein>
    <submittedName>
        <fullName evidence="8">Trypsin-like serine protease</fullName>
        <ecNumber evidence="8">3.4.21.4</ecNumber>
    </submittedName>
</protein>
<dbReference type="Pfam" id="PF00089">
    <property type="entry name" value="Trypsin"/>
    <property type="match status" value="1"/>
</dbReference>
<keyword evidence="2 8" id="KW-0645">Protease</keyword>
<dbReference type="EMBL" id="KR024670">
    <property type="protein sequence ID" value="ALE15212.1"/>
    <property type="molecule type" value="mRNA"/>
</dbReference>
<dbReference type="PROSITE" id="PS51257">
    <property type="entry name" value="PROKAR_LIPOPROTEIN"/>
    <property type="match status" value="1"/>
</dbReference>
<dbReference type="AlphaFoldDB" id="A0A0M3T9F2"/>
<evidence type="ECO:0000256" key="5">
    <source>
        <dbReference type="ARBA" id="ARBA00023157"/>
    </source>
</evidence>
<dbReference type="GO" id="GO:0004252">
    <property type="term" value="F:serine-type endopeptidase activity"/>
    <property type="evidence" value="ECO:0007669"/>
    <property type="project" value="UniProtKB-EC"/>
</dbReference>
<dbReference type="FunFam" id="2.40.10.10:FF:000034">
    <property type="entry name" value="Eupolytin"/>
    <property type="match status" value="1"/>
</dbReference>
<evidence type="ECO:0000256" key="4">
    <source>
        <dbReference type="ARBA" id="ARBA00022825"/>
    </source>
</evidence>
<organism evidence="8">
    <name type="scientific">Diatraea saccharalis</name>
    <name type="common">sugarcane borer</name>
    <dbReference type="NCBI Taxonomy" id="40085"/>
    <lineage>
        <taxon>Eukaryota</taxon>
        <taxon>Metazoa</taxon>
        <taxon>Ecdysozoa</taxon>
        <taxon>Arthropoda</taxon>
        <taxon>Hexapoda</taxon>
        <taxon>Insecta</taxon>
        <taxon>Pterygota</taxon>
        <taxon>Neoptera</taxon>
        <taxon>Endopterygota</taxon>
        <taxon>Lepidoptera</taxon>
        <taxon>Glossata</taxon>
        <taxon>Ditrysia</taxon>
        <taxon>Pyraloidea</taxon>
        <taxon>Crambidae</taxon>
        <taxon>Crambinae</taxon>
        <taxon>Diatraea</taxon>
    </lineage>
</organism>
<feature type="chain" id="PRO_5005789649" evidence="6">
    <location>
        <begin position="20"/>
        <end position="267"/>
    </location>
</feature>
<keyword evidence="6" id="KW-0732">Signal</keyword>
<reference evidence="8" key="1">
    <citation type="submission" date="2015-03" db="EMBL/GenBank/DDBJ databases">
        <title>Comparative analyses of expression profiling of trypsin and chymotrypsin genes from Lepidoptera species with different levels of sensitivity to soybean peptidase inhibitors.</title>
        <authorList>
            <person name="Souza T.P."/>
            <person name="Dias R.O."/>
            <person name="Castelhano E.C."/>
            <person name="Brandao M.M."/>
            <person name="Moura D.S."/>
            <person name="Silva-Filho M.C."/>
        </authorList>
    </citation>
    <scope>NUCLEOTIDE SEQUENCE</scope>
    <source>
        <strain evidence="8">V2_478</strain>
        <tissue evidence="8">Midgut</tissue>
    </source>
</reference>
<dbReference type="CDD" id="cd00190">
    <property type="entry name" value="Tryp_SPc"/>
    <property type="match status" value="1"/>
</dbReference>
<sequence>MKLSHIFFIILGVLSCTTSLPTLVMSAEESSARIVNGFAVDISQVPYQASLRVRTITGWSHSCGAVVISTRALATAAHCGVNFLNQPSSLVAAVGTSQRSSGGTTYSISRIIIHELYSNKTLEHDIALAITTQSIVFGLNVAPVTIAPLGITLPNNAEAIVTGFGATAYGSTASSVLLAAQVKIVDQTSCVRSYLRITAITSGMICAIGTNPSRDACQGDSGGPLVYNNNLIGIVSFGEGCADANYPGVYTRVSAYESWIYQKLTGI</sequence>
<dbReference type="InterPro" id="IPR043504">
    <property type="entry name" value="Peptidase_S1_PA_chymotrypsin"/>
</dbReference>
<dbReference type="InterPro" id="IPR009003">
    <property type="entry name" value="Peptidase_S1_PA"/>
</dbReference>
<dbReference type="InterPro" id="IPR050430">
    <property type="entry name" value="Peptidase_S1"/>
</dbReference>
<keyword evidence="3 8" id="KW-0378">Hydrolase</keyword>
<name>A0A0M3T9F2_9NEOP</name>
<evidence type="ECO:0000259" key="7">
    <source>
        <dbReference type="PROSITE" id="PS50240"/>
    </source>
</evidence>
<dbReference type="PANTHER" id="PTHR24276:SF91">
    <property type="entry name" value="AT26814P-RELATED"/>
    <property type="match status" value="1"/>
</dbReference>
<evidence type="ECO:0000313" key="8">
    <source>
        <dbReference type="EMBL" id="ALE15212.1"/>
    </source>
</evidence>
<dbReference type="PROSITE" id="PS50240">
    <property type="entry name" value="TRYPSIN_DOM"/>
    <property type="match status" value="1"/>
</dbReference>
<dbReference type="EC" id="3.4.21.4" evidence="8"/>
<dbReference type="PRINTS" id="PR00722">
    <property type="entry name" value="CHYMOTRYPSIN"/>
</dbReference>
<dbReference type="PANTHER" id="PTHR24276">
    <property type="entry name" value="POLYSERASE-RELATED"/>
    <property type="match status" value="1"/>
</dbReference>
<evidence type="ECO:0000256" key="1">
    <source>
        <dbReference type="ARBA" id="ARBA00007664"/>
    </source>
</evidence>
<dbReference type="PROSITE" id="PS00135">
    <property type="entry name" value="TRYPSIN_SER"/>
    <property type="match status" value="1"/>
</dbReference>
<evidence type="ECO:0000256" key="6">
    <source>
        <dbReference type="SAM" id="SignalP"/>
    </source>
</evidence>
<comment type="similarity">
    <text evidence="1">Belongs to the peptidase S1 family.</text>
</comment>
<dbReference type="GO" id="GO:0006508">
    <property type="term" value="P:proteolysis"/>
    <property type="evidence" value="ECO:0007669"/>
    <property type="project" value="UniProtKB-KW"/>
</dbReference>
<feature type="domain" description="Peptidase S1" evidence="7">
    <location>
        <begin position="34"/>
        <end position="265"/>
    </location>
</feature>
<evidence type="ECO:0000256" key="3">
    <source>
        <dbReference type="ARBA" id="ARBA00022801"/>
    </source>
</evidence>